<proteinExistence type="predicted"/>
<gene>
    <name evidence="2" type="ORF">Pcinc_037276</name>
</gene>
<feature type="region of interest" description="Disordered" evidence="1">
    <location>
        <begin position="1"/>
        <end position="23"/>
    </location>
</feature>
<organism evidence="2 3">
    <name type="scientific">Petrolisthes cinctipes</name>
    <name type="common">Flat porcelain crab</name>
    <dbReference type="NCBI Taxonomy" id="88211"/>
    <lineage>
        <taxon>Eukaryota</taxon>
        <taxon>Metazoa</taxon>
        <taxon>Ecdysozoa</taxon>
        <taxon>Arthropoda</taxon>
        <taxon>Crustacea</taxon>
        <taxon>Multicrustacea</taxon>
        <taxon>Malacostraca</taxon>
        <taxon>Eumalacostraca</taxon>
        <taxon>Eucarida</taxon>
        <taxon>Decapoda</taxon>
        <taxon>Pleocyemata</taxon>
        <taxon>Anomura</taxon>
        <taxon>Galatheoidea</taxon>
        <taxon>Porcellanidae</taxon>
        <taxon>Petrolisthes</taxon>
    </lineage>
</organism>
<feature type="non-terminal residue" evidence="2">
    <location>
        <position position="1"/>
    </location>
</feature>
<name>A0AAE1BW02_PETCI</name>
<comment type="caution">
    <text evidence="2">The sequence shown here is derived from an EMBL/GenBank/DDBJ whole genome shotgun (WGS) entry which is preliminary data.</text>
</comment>
<protein>
    <submittedName>
        <fullName evidence="2">Uncharacterized protein</fullName>
    </submittedName>
</protein>
<dbReference type="Proteomes" id="UP001286313">
    <property type="component" value="Unassembled WGS sequence"/>
</dbReference>
<reference evidence="2" key="1">
    <citation type="submission" date="2023-10" db="EMBL/GenBank/DDBJ databases">
        <title>Genome assemblies of two species of porcelain crab, Petrolisthes cinctipes and Petrolisthes manimaculis (Anomura: Porcellanidae).</title>
        <authorList>
            <person name="Angst P."/>
        </authorList>
    </citation>
    <scope>NUCLEOTIDE SEQUENCE</scope>
    <source>
        <strain evidence="2">PB745_01</strain>
        <tissue evidence="2">Gill</tissue>
    </source>
</reference>
<accession>A0AAE1BW02</accession>
<evidence type="ECO:0000256" key="1">
    <source>
        <dbReference type="SAM" id="MobiDB-lite"/>
    </source>
</evidence>
<evidence type="ECO:0000313" key="3">
    <source>
        <dbReference type="Proteomes" id="UP001286313"/>
    </source>
</evidence>
<dbReference type="AlphaFoldDB" id="A0AAE1BW02"/>
<evidence type="ECO:0000313" key="2">
    <source>
        <dbReference type="EMBL" id="KAK3856399.1"/>
    </source>
</evidence>
<keyword evidence="3" id="KW-1185">Reference proteome</keyword>
<sequence>MAMSPLNVGSPSESLKRESPGASEGVVLSLRKHHVTTPLSLTTTNNTQVFSVIEGQIMQEVDDVCDDVVDDVVDDVTDDVDDEVRCKLGHSPGKTYSRVECEGREESAGAWGCSQMILPQ</sequence>
<dbReference type="EMBL" id="JAWQEG010005896">
    <property type="protein sequence ID" value="KAK3856399.1"/>
    <property type="molecule type" value="Genomic_DNA"/>
</dbReference>